<reference evidence="1" key="1">
    <citation type="submission" date="2021-06" db="EMBL/GenBank/DDBJ databases">
        <authorList>
            <person name="Kallberg Y."/>
            <person name="Tangrot J."/>
            <person name="Rosling A."/>
        </authorList>
    </citation>
    <scope>NUCLEOTIDE SEQUENCE</scope>
    <source>
        <strain evidence="1">IN212</strain>
    </source>
</reference>
<dbReference type="AlphaFoldDB" id="A0A9N9JVN9"/>
<feature type="non-terminal residue" evidence="1">
    <location>
        <position position="78"/>
    </location>
</feature>
<organism evidence="1 2">
    <name type="scientific">Racocetra fulgida</name>
    <dbReference type="NCBI Taxonomy" id="60492"/>
    <lineage>
        <taxon>Eukaryota</taxon>
        <taxon>Fungi</taxon>
        <taxon>Fungi incertae sedis</taxon>
        <taxon>Mucoromycota</taxon>
        <taxon>Glomeromycotina</taxon>
        <taxon>Glomeromycetes</taxon>
        <taxon>Diversisporales</taxon>
        <taxon>Gigasporaceae</taxon>
        <taxon>Racocetra</taxon>
    </lineage>
</organism>
<dbReference type="EMBL" id="CAJVPZ010065928">
    <property type="protein sequence ID" value="CAG8795716.1"/>
    <property type="molecule type" value="Genomic_DNA"/>
</dbReference>
<gene>
    <name evidence="1" type="ORF">RFULGI_LOCUS17211</name>
</gene>
<proteinExistence type="predicted"/>
<evidence type="ECO:0000313" key="2">
    <source>
        <dbReference type="Proteomes" id="UP000789396"/>
    </source>
</evidence>
<dbReference type="Proteomes" id="UP000789396">
    <property type="component" value="Unassembled WGS sequence"/>
</dbReference>
<evidence type="ECO:0000313" key="1">
    <source>
        <dbReference type="EMBL" id="CAG8795716.1"/>
    </source>
</evidence>
<sequence length="78" mass="9053">IERPRPEAQNCEIKHLLEAPSSWTVIFDDPTVRNELIECIELLTALTKEQTAEVREIIDETISNHSFYDPQALELFLE</sequence>
<feature type="non-terminal residue" evidence="1">
    <location>
        <position position="1"/>
    </location>
</feature>
<name>A0A9N9JVN9_9GLOM</name>
<dbReference type="OrthoDB" id="2486050at2759"/>
<accession>A0A9N9JVN9</accession>
<keyword evidence="2" id="KW-1185">Reference proteome</keyword>
<comment type="caution">
    <text evidence="1">The sequence shown here is derived from an EMBL/GenBank/DDBJ whole genome shotgun (WGS) entry which is preliminary data.</text>
</comment>
<protein>
    <submittedName>
        <fullName evidence="1">18894_t:CDS:1</fullName>
    </submittedName>
</protein>